<dbReference type="EMBL" id="QKWP01001039">
    <property type="protein sequence ID" value="RIB12279.1"/>
    <property type="molecule type" value="Genomic_DNA"/>
</dbReference>
<feature type="compositionally biased region" description="Basic and acidic residues" evidence="1">
    <location>
        <begin position="213"/>
        <end position="255"/>
    </location>
</feature>
<protein>
    <submittedName>
        <fullName evidence="2">Uncharacterized protein</fullName>
    </submittedName>
</protein>
<proteinExistence type="predicted"/>
<reference evidence="2 3" key="1">
    <citation type="submission" date="2018-06" db="EMBL/GenBank/DDBJ databases">
        <title>Comparative genomics reveals the genomic features of Rhizophagus irregularis, R. cerebriforme, R. diaphanum and Gigaspora rosea, and their symbiotic lifestyle signature.</title>
        <authorList>
            <person name="Morin E."/>
            <person name="San Clemente H."/>
            <person name="Chen E.C.H."/>
            <person name="De La Providencia I."/>
            <person name="Hainaut M."/>
            <person name="Kuo A."/>
            <person name="Kohler A."/>
            <person name="Murat C."/>
            <person name="Tang N."/>
            <person name="Roy S."/>
            <person name="Loubradou J."/>
            <person name="Henrissat B."/>
            <person name="Grigoriev I.V."/>
            <person name="Corradi N."/>
            <person name="Roux C."/>
            <person name="Martin F.M."/>
        </authorList>
    </citation>
    <scope>NUCLEOTIDE SEQUENCE [LARGE SCALE GENOMIC DNA]</scope>
    <source>
        <strain evidence="2 3">DAOM 194757</strain>
    </source>
</reference>
<feature type="region of interest" description="Disordered" evidence="1">
    <location>
        <begin position="203"/>
        <end position="323"/>
    </location>
</feature>
<evidence type="ECO:0000256" key="1">
    <source>
        <dbReference type="SAM" id="MobiDB-lite"/>
    </source>
</evidence>
<keyword evidence="3" id="KW-1185">Reference proteome</keyword>
<feature type="compositionally biased region" description="Low complexity" evidence="1">
    <location>
        <begin position="269"/>
        <end position="291"/>
    </location>
</feature>
<feature type="compositionally biased region" description="Polar residues" evidence="1">
    <location>
        <begin position="256"/>
        <end position="268"/>
    </location>
</feature>
<name>A0A397UU79_9GLOM</name>
<sequence length="323" mass="37499">MQNDLQNKYELKKEAQGVVEIKHLTTNEVTHKKVRQKVPGGYCAKLIDPITELLLAEIQGESSKAKLKKILLYEPDDSVELKDSGRFSFEYKFRWEDEKFVWKKRPFSKDLECKIVQSGEEPNIPIALYQPKNKKVGTVNIMSDNMIRLEIKDRRGLEYVLLMSLLSFLDKSEDDSISKEKNEFILGEESKGALKDELKKLEDKEKKKREREKKKNEKQTEKAIKELTEEDNSQRLKQEKMDEDYAKKLAEEQKSSIRPPSNYSKQTRPNSFSSSSPSPSPGVYTPPSSGSNRTTYHDDNTFQSRKQKLAKNKPKEYVGEYGW</sequence>
<organism evidence="2 3">
    <name type="scientific">Gigaspora rosea</name>
    <dbReference type="NCBI Taxonomy" id="44941"/>
    <lineage>
        <taxon>Eukaryota</taxon>
        <taxon>Fungi</taxon>
        <taxon>Fungi incertae sedis</taxon>
        <taxon>Mucoromycota</taxon>
        <taxon>Glomeromycotina</taxon>
        <taxon>Glomeromycetes</taxon>
        <taxon>Diversisporales</taxon>
        <taxon>Gigasporaceae</taxon>
        <taxon>Gigaspora</taxon>
    </lineage>
</organism>
<dbReference type="AlphaFoldDB" id="A0A397UU79"/>
<dbReference type="STRING" id="44941.A0A397UU79"/>
<feature type="compositionally biased region" description="Basic and acidic residues" evidence="1">
    <location>
        <begin position="313"/>
        <end position="323"/>
    </location>
</feature>
<dbReference type="OrthoDB" id="3357341at2759"/>
<evidence type="ECO:0000313" key="2">
    <source>
        <dbReference type="EMBL" id="RIB12279.1"/>
    </source>
</evidence>
<comment type="caution">
    <text evidence="2">The sequence shown here is derived from an EMBL/GenBank/DDBJ whole genome shotgun (WGS) entry which is preliminary data.</text>
</comment>
<evidence type="ECO:0000313" key="3">
    <source>
        <dbReference type="Proteomes" id="UP000266673"/>
    </source>
</evidence>
<gene>
    <name evidence="2" type="ORF">C2G38_2041951</name>
</gene>
<accession>A0A397UU79</accession>
<dbReference type="Proteomes" id="UP000266673">
    <property type="component" value="Unassembled WGS sequence"/>
</dbReference>